<name>A0ABW7Z4K9_9ACTN</name>
<dbReference type="EMBL" id="JBITGY010000011">
    <property type="protein sequence ID" value="MFI6502961.1"/>
    <property type="molecule type" value="Genomic_DNA"/>
</dbReference>
<keyword evidence="2" id="KW-1185">Reference proteome</keyword>
<evidence type="ECO:0000313" key="1">
    <source>
        <dbReference type="EMBL" id="MFI6502961.1"/>
    </source>
</evidence>
<organism evidence="1 2">
    <name type="scientific">Nonomuraea typhae</name>
    <dbReference type="NCBI Taxonomy" id="2603600"/>
    <lineage>
        <taxon>Bacteria</taxon>
        <taxon>Bacillati</taxon>
        <taxon>Actinomycetota</taxon>
        <taxon>Actinomycetes</taxon>
        <taxon>Streptosporangiales</taxon>
        <taxon>Streptosporangiaceae</taxon>
        <taxon>Nonomuraea</taxon>
    </lineage>
</organism>
<dbReference type="RefSeq" id="WP_397088648.1">
    <property type="nucleotide sequence ID" value="NZ_JBITGY010000011.1"/>
</dbReference>
<dbReference type="Proteomes" id="UP001612741">
    <property type="component" value="Unassembled WGS sequence"/>
</dbReference>
<reference evidence="1 2" key="1">
    <citation type="submission" date="2024-10" db="EMBL/GenBank/DDBJ databases">
        <title>The Natural Products Discovery Center: Release of the First 8490 Sequenced Strains for Exploring Actinobacteria Biosynthetic Diversity.</title>
        <authorList>
            <person name="Kalkreuter E."/>
            <person name="Kautsar S.A."/>
            <person name="Yang D."/>
            <person name="Bader C.D."/>
            <person name="Teijaro C.N."/>
            <person name="Fluegel L."/>
            <person name="Davis C.M."/>
            <person name="Simpson J.R."/>
            <person name="Lauterbach L."/>
            <person name="Steele A.D."/>
            <person name="Gui C."/>
            <person name="Meng S."/>
            <person name="Li G."/>
            <person name="Viehrig K."/>
            <person name="Ye F."/>
            <person name="Su P."/>
            <person name="Kiefer A.F."/>
            <person name="Nichols A."/>
            <person name="Cepeda A.J."/>
            <person name="Yan W."/>
            <person name="Fan B."/>
            <person name="Jiang Y."/>
            <person name="Adhikari A."/>
            <person name="Zheng C.-J."/>
            <person name="Schuster L."/>
            <person name="Cowan T.M."/>
            <person name="Smanski M.J."/>
            <person name="Chevrette M.G."/>
            <person name="De Carvalho L.P.S."/>
            <person name="Shen B."/>
        </authorList>
    </citation>
    <scope>NUCLEOTIDE SEQUENCE [LARGE SCALE GENOMIC DNA]</scope>
    <source>
        <strain evidence="1 2">NPDC050545</strain>
    </source>
</reference>
<gene>
    <name evidence="1" type="ORF">ACIBG2_36665</name>
</gene>
<accession>A0ABW7Z4K9</accession>
<comment type="caution">
    <text evidence="1">The sequence shown here is derived from an EMBL/GenBank/DDBJ whole genome shotgun (WGS) entry which is preliminary data.</text>
</comment>
<proteinExistence type="predicted"/>
<protein>
    <submittedName>
        <fullName evidence="1">Uncharacterized protein</fullName>
    </submittedName>
</protein>
<evidence type="ECO:0000313" key="2">
    <source>
        <dbReference type="Proteomes" id="UP001612741"/>
    </source>
</evidence>
<sequence length="46" mass="4355">MAVVMPAGWAGGFALLPQGAAPDLGAAGADVGVFGVAVESWRGGVA</sequence>